<evidence type="ECO:0000256" key="5">
    <source>
        <dbReference type="ARBA" id="ARBA00023136"/>
    </source>
</evidence>
<evidence type="ECO:0000256" key="3">
    <source>
        <dbReference type="ARBA" id="ARBA00022692"/>
    </source>
</evidence>
<feature type="transmembrane region" description="Helical" evidence="6">
    <location>
        <begin position="203"/>
        <end position="224"/>
    </location>
</feature>
<comment type="similarity">
    <text evidence="6">Belongs to the TVP38/TMEM64 family.</text>
</comment>
<dbReference type="Proteomes" id="UP000249739">
    <property type="component" value="Unassembled WGS sequence"/>
</dbReference>
<reference evidence="8 9" key="1">
    <citation type="submission" date="2017-08" db="EMBL/GenBank/DDBJ databases">
        <title>Infants hospitalized years apart are colonized by the same room-sourced microbial strains.</title>
        <authorList>
            <person name="Brooks B."/>
            <person name="Olm M.R."/>
            <person name="Firek B.A."/>
            <person name="Baker R."/>
            <person name="Thomas B.C."/>
            <person name="Morowitz M.J."/>
            <person name="Banfield J.F."/>
        </authorList>
    </citation>
    <scope>NUCLEOTIDE SEQUENCE [LARGE SCALE GENOMIC DNA]</scope>
    <source>
        <strain evidence="8">S2_006_000_R2_64</strain>
    </source>
</reference>
<evidence type="ECO:0000259" key="7">
    <source>
        <dbReference type="Pfam" id="PF09335"/>
    </source>
</evidence>
<dbReference type="AlphaFoldDB" id="A0A2W5FPW6"/>
<organism evidence="8 9">
    <name type="scientific">Micavibrio aeruginosavorus</name>
    <dbReference type="NCBI Taxonomy" id="349221"/>
    <lineage>
        <taxon>Bacteria</taxon>
        <taxon>Pseudomonadati</taxon>
        <taxon>Bdellovibrionota</taxon>
        <taxon>Bdellovibrionia</taxon>
        <taxon>Bdellovibrionales</taxon>
        <taxon>Pseudobdellovibrionaceae</taxon>
        <taxon>Micavibrio</taxon>
    </lineage>
</organism>
<evidence type="ECO:0000313" key="8">
    <source>
        <dbReference type="EMBL" id="PZP55900.1"/>
    </source>
</evidence>
<name>A0A2W5FPW6_9BACT</name>
<feature type="transmembrane region" description="Helical" evidence="6">
    <location>
        <begin position="88"/>
        <end position="109"/>
    </location>
</feature>
<feature type="transmembrane region" description="Helical" evidence="6">
    <location>
        <begin position="13"/>
        <end position="33"/>
    </location>
</feature>
<accession>A0A2W5FPW6</accession>
<feature type="transmembrane region" description="Helical" evidence="6">
    <location>
        <begin position="54"/>
        <end position="76"/>
    </location>
</feature>
<comment type="caution">
    <text evidence="8">The sequence shown here is derived from an EMBL/GenBank/DDBJ whole genome shotgun (WGS) entry which is preliminary data.</text>
</comment>
<keyword evidence="2 6" id="KW-1003">Cell membrane</keyword>
<evidence type="ECO:0000256" key="1">
    <source>
        <dbReference type="ARBA" id="ARBA00004651"/>
    </source>
</evidence>
<keyword evidence="4 6" id="KW-1133">Transmembrane helix</keyword>
<feature type="domain" description="VTT" evidence="7">
    <location>
        <begin position="72"/>
        <end position="189"/>
    </location>
</feature>
<dbReference type="GO" id="GO:0005886">
    <property type="term" value="C:plasma membrane"/>
    <property type="evidence" value="ECO:0007669"/>
    <property type="project" value="UniProtKB-SubCell"/>
</dbReference>
<keyword evidence="5 6" id="KW-0472">Membrane</keyword>
<dbReference type="PANTHER" id="PTHR12677:SF59">
    <property type="entry name" value="GOLGI APPARATUS MEMBRANE PROTEIN TVP38-RELATED"/>
    <property type="match status" value="1"/>
</dbReference>
<dbReference type="Pfam" id="PF09335">
    <property type="entry name" value="VTT_dom"/>
    <property type="match status" value="1"/>
</dbReference>
<dbReference type="EMBL" id="QFOT01000046">
    <property type="protein sequence ID" value="PZP55900.1"/>
    <property type="molecule type" value="Genomic_DNA"/>
</dbReference>
<protein>
    <recommendedName>
        <fullName evidence="6">TVP38/TMEM64 family membrane protein</fullName>
    </recommendedName>
</protein>
<evidence type="ECO:0000256" key="4">
    <source>
        <dbReference type="ARBA" id="ARBA00022989"/>
    </source>
</evidence>
<proteinExistence type="inferred from homology"/>
<dbReference type="InterPro" id="IPR032816">
    <property type="entry name" value="VTT_dom"/>
</dbReference>
<keyword evidence="3 6" id="KW-0812">Transmembrane</keyword>
<gene>
    <name evidence="8" type="ORF">DI586_05470</name>
</gene>
<evidence type="ECO:0000313" key="9">
    <source>
        <dbReference type="Proteomes" id="UP000249739"/>
    </source>
</evidence>
<sequence length="232" mass="25271">MPAMSETNAHSKLLYAAAAVFVLSVIATLFFVFQDVEQLRDMVRDLLETARSTGWSFPIVLGLYLLSSVVMFPIIVMNLATAMVFGPVWGFVYAMSGSLLSATVFFFIGRFGRDKGLKKLLSGPRLSKIDAKLADSGIIGIAILRLVPMAPFGIFNMAAGITSLRYLDYIIGTFLAFWPGGIARAVVGDSLVQLFLEPSQKTAIYLGCGIALWITIILALHFGLKKYRSKAA</sequence>
<evidence type="ECO:0000256" key="2">
    <source>
        <dbReference type="ARBA" id="ARBA00022475"/>
    </source>
</evidence>
<feature type="transmembrane region" description="Helical" evidence="6">
    <location>
        <begin position="166"/>
        <end position="183"/>
    </location>
</feature>
<dbReference type="InterPro" id="IPR015414">
    <property type="entry name" value="TMEM64"/>
</dbReference>
<comment type="subcellular location">
    <subcellularLocation>
        <location evidence="1 6">Cell membrane</location>
        <topology evidence="1 6">Multi-pass membrane protein</topology>
    </subcellularLocation>
</comment>
<dbReference type="PANTHER" id="PTHR12677">
    <property type="entry name" value="GOLGI APPARATUS MEMBRANE PROTEIN TVP38-RELATED"/>
    <property type="match status" value="1"/>
</dbReference>
<evidence type="ECO:0000256" key="6">
    <source>
        <dbReference type="RuleBase" id="RU366058"/>
    </source>
</evidence>